<evidence type="ECO:0000259" key="1">
    <source>
        <dbReference type="Pfam" id="PF08241"/>
    </source>
</evidence>
<protein>
    <submittedName>
        <fullName evidence="2">Class I SAM-dependent methyltransferase</fullName>
    </submittedName>
</protein>
<keyword evidence="2" id="KW-0489">Methyltransferase</keyword>
<dbReference type="InterPro" id="IPR029063">
    <property type="entry name" value="SAM-dependent_MTases_sf"/>
</dbReference>
<keyword evidence="2" id="KW-0808">Transferase</keyword>
<organism evidence="2 3">
    <name type="scientific">Enterocloster asparagiformis</name>
    <dbReference type="NCBI Taxonomy" id="333367"/>
    <lineage>
        <taxon>Bacteria</taxon>
        <taxon>Bacillati</taxon>
        <taxon>Bacillota</taxon>
        <taxon>Clostridia</taxon>
        <taxon>Lachnospirales</taxon>
        <taxon>Lachnospiraceae</taxon>
        <taxon>Enterocloster</taxon>
    </lineage>
</organism>
<name>A0A413F8X6_9FIRM</name>
<dbReference type="Gene3D" id="3.40.50.150">
    <property type="entry name" value="Vaccinia Virus protein VP39"/>
    <property type="match status" value="1"/>
</dbReference>
<evidence type="ECO:0000313" key="2">
    <source>
        <dbReference type="EMBL" id="RGX23900.1"/>
    </source>
</evidence>
<dbReference type="InterPro" id="IPR013216">
    <property type="entry name" value="Methyltransf_11"/>
</dbReference>
<dbReference type="PANTHER" id="PTHR43861">
    <property type="entry name" value="TRANS-ACONITATE 2-METHYLTRANSFERASE-RELATED"/>
    <property type="match status" value="1"/>
</dbReference>
<dbReference type="Proteomes" id="UP000283880">
    <property type="component" value="Unassembled WGS sequence"/>
</dbReference>
<dbReference type="RefSeq" id="WP_007709668.1">
    <property type="nucleotide sequence ID" value="NZ_JAWRJJ010000018.1"/>
</dbReference>
<dbReference type="AlphaFoldDB" id="A0A413F8X6"/>
<dbReference type="GO" id="GO:0032259">
    <property type="term" value="P:methylation"/>
    <property type="evidence" value="ECO:0007669"/>
    <property type="project" value="UniProtKB-KW"/>
</dbReference>
<dbReference type="EMBL" id="QSBM01000023">
    <property type="protein sequence ID" value="RGX23900.1"/>
    <property type="molecule type" value="Genomic_DNA"/>
</dbReference>
<dbReference type="SUPFAM" id="SSF53335">
    <property type="entry name" value="S-adenosyl-L-methionine-dependent methyltransferases"/>
    <property type="match status" value="1"/>
</dbReference>
<gene>
    <name evidence="2" type="ORF">DWV29_24005</name>
</gene>
<proteinExistence type="predicted"/>
<dbReference type="Pfam" id="PF08241">
    <property type="entry name" value="Methyltransf_11"/>
    <property type="match status" value="1"/>
</dbReference>
<dbReference type="GO" id="GO:0008757">
    <property type="term" value="F:S-adenosylmethionine-dependent methyltransferase activity"/>
    <property type="evidence" value="ECO:0007669"/>
    <property type="project" value="InterPro"/>
</dbReference>
<comment type="caution">
    <text evidence="2">The sequence shown here is derived from an EMBL/GenBank/DDBJ whole genome shotgun (WGS) entry which is preliminary data.</text>
</comment>
<dbReference type="OrthoDB" id="9808140at2"/>
<evidence type="ECO:0000313" key="3">
    <source>
        <dbReference type="Proteomes" id="UP000283880"/>
    </source>
</evidence>
<reference evidence="2 3" key="1">
    <citation type="submission" date="2018-08" db="EMBL/GenBank/DDBJ databases">
        <title>A genome reference for cultivated species of the human gut microbiota.</title>
        <authorList>
            <person name="Zou Y."/>
            <person name="Xue W."/>
            <person name="Luo G."/>
        </authorList>
    </citation>
    <scope>NUCLEOTIDE SEQUENCE [LARGE SCALE GENOMIC DNA]</scope>
    <source>
        <strain evidence="2 3">AF04-15</strain>
    </source>
</reference>
<accession>A0A413F8X6</accession>
<feature type="domain" description="Methyltransferase type 11" evidence="1">
    <location>
        <begin position="51"/>
        <end position="144"/>
    </location>
</feature>
<sequence>MESTKEFQEETRRYFDRVAEDYDASYDGRFVRCMYREVVRRAVSLPGDRVLDLGCGNGNLIRMLREVKQASCWGADLSSQMIREAGKNLGDKVNLTVADAAALPYGDGQFDIVICNASFHHYTEPERAVEEIRRVLKTGGTLILGDPTIPGRLARKLLNQAVHKRDSGDFKIYGKTEITSLFAARGFRVHSWKRINFRSFVFEAEKVENFD</sequence>
<dbReference type="CDD" id="cd02440">
    <property type="entry name" value="AdoMet_MTases"/>
    <property type="match status" value="1"/>
</dbReference>